<reference evidence="1" key="1">
    <citation type="submission" date="2021-02" db="EMBL/GenBank/DDBJ databases">
        <authorList>
            <consortium name="DOE Joint Genome Institute"/>
            <person name="Ahrendt S."/>
            <person name="Looney B.P."/>
            <person name="Miyauchi S."/>
            <person name="Morin E."/>
            <person name="Drula E."/>
            <person name="Courty P.E."/>
            <person name="Chicoki N."/>
            <person name="Fauchery L."/>
            <person name="Kohler A."/>
            <person name="Kuo A."/>
            <person name="Labutti K."/>
            <person name="Pangilinan J."/>
            <person name="Lipzen A."/>
            <person name="Riley R."/>
            <person name="Andreopoulos W."/>
            <person name="He G."/>
            <person name="Johnson J."/>
            <person name="Barry K.W."/>
            <person name="Grigoriev I.V."/>
            <person name="Nagy L."/>
            <person name="Hibbett D."/>
            <person name="Henrissat B."/>
            <person name="Matheny P.B."/>
            <person name="Labbe J."/>
            <person name="Martin F."/>
        </authorList>
    </citation>
    <scope>NUCLEOTIDE SEQUENCE</scope>
    <source>
        <strain evidence="1">EC-137</strain>
    </source>
</reference>
<sequence>MAPDLRIPARADQTATIIFLHGLGQTNESWSHTLNGMAASLPSVEWILPQAPENPVSLNCGQRRSRWFDLHTLPPSRLEWDHQGVTASAARIEAIIRGEMMRGIDPRHILLVGFSQGAVLALLVALSSLLELGGVASLSGWIPQSAHQASAPPARYISGF</sequence>
<evidence type="ECO:0000313" key="2">
    <source>
        <dbReference type="Proteomes" id="UP000814128"/>
    </source>
</evidence>
<reference evidence="1" key="2">
    <citation type="journal article" date="2022" name="New Phytol.">
        <title>Evolutionary transition to the ectomycorrhizal habit in the genomes of a hyperdiverse lineage of mushroom-forming fungi.</title>
        <authorList>
            <person name="Looney B."/>
            <person name="Miyauchi S."/>
            <person name="Morin E."/>
            <person name="Drula E."/>
            <person name="Courty P.E."/>
            <person name="Kohler A."/>
            <person name="Kuo A."/>
            <person name="LaButti K."/>
            <person name="Pangilinan J."/>
            <person name="Lipzen A."/>
            <person name="Riley R."/>
            <person name="Andreopoulos W."/>
            <person name="He G."/>
            <person name="Johnson J."/>
            <person name="Nolan M."/>
            <person name="Tritt A."/>
            <person name="Barry K.W."/>
            <person name="Grigoriev I.V."/>
            <person name="Nagy L.G."/>
            <person name="Hibbett D."/>
            <person name="Henrissat B."/>
            <person name="Matheny P.B."/>
            <person name="Labbe J."/>
            <person name="Martin F.M."/>
        </authorList>
    </citation>
    <scope>NUCLEOTIDE SEQUENCE</scope>
    <source>
        <strain evidence="1">EC-137</strain>
    </source>
</reference>
<gene>
    <name evidence="1" type="ORF">K488DRAFT_73892</name>
</gene>
<proteinExistence type="predicted"/>
<dbReference type="EMBL" id="MU273769">
    <property type="protein sequence ID" value="KAI0028274.1"/>
    <property type="molecule type" value="Genomic_DNA"/>
</dbReference>
<keyword evidence="2" id="KW-1185">Reference proteome</keyword>
<protein>
    <submittedName>
        <fullName evidence="1">Phospholipase/carboxylesterase/thioesterase</fullName>
    </submittedName>
</protein>
<accession>A0ACB8Q989</accession>
<dbReference type="Proteomes" id="UP000814128">
    <property type="component" value="Unassembled WGS sequence"/>
</dbReference>
<comment type="caution">
    <text evidence="1">The sequence shown here is derived from an EMBL/GenBank/DDBJ whole genome shotgun (WGS) entry which is preliminary data.</text>
</comment>
<name>A0ACB8Q989_9AGAM</name>
<evidence type="ECO:0000313" key="1">
    <source>
        <dbReference type="EMBL" id="KAI0028274.1"/>
    </source>
</evidence>
<organism evidence="1 2">
    <name type="scientific">Vararia minispora EC-137</name>
    <dbReference type="NCBI Taxonomy" id="1314806"/>
    <lineage>
        <taxon>Eukaryota</taxon>
        <taxon>Fungi</taxon>
        <taxon>Dikarya</taxon>
        <taxon>Basidiomycota</taxon>
        <taxon>Agaricomycotina</taxon>
        <taxon>Agaricomycetes</taxon>
        <taxon>Russulales</taxon>
        <taxon>Lachnocladiaceae</taxon>
        <taxon>Vararia</taxon>
    </lineage>
</organism>